<sequence length="872" mass="100420">MEDETQFLFQNNYMRYDTSFQTSTAADSFEFEQKAQDLSGFDLKSKQRFPFRISSIECIGKKIVLGSDEGSLYAYQQVQAPQKQSFKLLYFEPNAHSRSKVVKILSVNEPKSRKNEFKISESNNFNRNQETSYNDNIMKNQNQYQYNQQGSSYINQENTFCYPSNSTEYFSSSRDSTNSKKSQKASQHQPLQIVSCGLYDRRLILWEINGKFEKIAQSQMFKTLIYNLSVDENFVFVATFRKIYALNLTNLQICMKFGVPNYKQIEFQISSVGCLPLSNSNILIAGTDNYQGTNQFLSLWEYPKDYSLVQQDLDQQMQEEEEDLNAQTQVVVNDIEDLDNFDLDGDFNEAPAAAEIKSKKKKRVSFWKPNILEHCHSTRVRQLKCFQNCPQFISVSVTEINIWKIIDGNQVQSIQQLGFQSQINQQIGYSISSPSLSTAPFSFKTEIPAAQQVFSLKFNQERKIYTNAIIEKKTNNILLFVDSEVLSFDSSNFKLNYHQNLHSQNQISQLYLNSSINNCSNNNEETGKFQQMYPHNNHYVLLSNPQNADLNTQFATKYTIAVCEFEQKKQTNSNKGPKTTENCFNGNQINIQTQQPNQIYSQNNYNINCNFYQSEQQQIFQPIHESKIEEEDEDIQISPKLTPRKKKLLQSPISKPLSQIPTSVPPVLKYSTAHIIPSTASYTILMNKLKQIEQANNAAKMNNSSTNSLRRPSQSSTNIPAITFRKPFSNGPRSNSKCIKKQLKRHVKYCNKKKKMKQNLVKVFANQSNLNTQKKDINPQSLMLVQSQTTANPSQSINDKEQTIQLPIIDQYLRKNEQKQYFSQLNMNQLNSNTIKTNSSYANNISKSSNKTFKTFIVAQDSESTLGFYSIQ</sequence>
<evidence type="ECO:0000313" key="2">
    <source>
        <dbReference type="Proteomes" id="UP000009168"/>
    </source>
</evidence>
<dbReference type="InterPro" id="IPR036322">
    <property type="entry name" value="WD40_repeat_dom_sf"/>
</dbReference>
<name>Q23QB3_TETTS</name>
<dbReference type="InParanoid" id="Q23QB3"/>
<dbReference type="EMBL" id="GG662649">
    <property type="protein sequence ID" value="EAR98671.2"/>
    <property type="molecule type" value="Genomic_DNA"/>
</dbReference>
<organism evidence="1 2">
    <name type="scientific">Tetrahymena thermophila (strain SB210)</name>
    <dbReference type="NCBI Taxonomy" id="312017"/>
    <lineage>
        <taxon>Eukaryota</taxon>
        <taxon>Sar</taxon>
        <taxon>Alveolata</taxon>
        <taxon>Ciliophora</taxon>
        <taxon>Intramacronucleata</taxon>
        <taxon>Oligohymenophorea</taxon>
        <taxon>Hymenostomatida</taxon>
        <taxon>Tetrahymenina</taxon>
        <taxon>Tetrahymenidae</taxon>
        <taxon>Tetrahymena</taxon>
    </lineage>
</organism>
<evidence type="ECO:0008006" key="3">
    <source>
        <dbReference type="Google" id="ProtNLM"/>
    </source>
</evidence>
<evidence type="ECO:0000313" key="1">
    <source>
        <dbReference type="EMBL" id="EAR98671.2"/>
    </source>
</evidence>
<dbReference type="Proteomes" id="UP000009168">
    <property type="component" value="Unassembled WGS sequence"/>
</dbReference>
<dbReference type="KEGG" id="tet:TTHERM_00581750"/>
<dbReference type="GeneID" id="7836260"/>
<keyword evidence="2" id="KW-1185">Reference proteome</keyword>
<protein>
    <recommendedName>
        <fullName evidence="3">WD domain, G-beta repeat protein</fullName>
    </recommendedName>
</protein>
<accession>Q23QB3</accession>
<proteinExistence type="predicted"/>
<dbReference type="AlphaFoldDB" id="Q23QB3"/>
<reference evidence="2" key="1">
    <citation type="journal article" date="2006" name="PLoS Biol.">
        <title>Macronuclear genome sequence of the ciliate Tetrahymena thermophila, a model eukaryote.</title>
        <authorList>
            <person name="Eisen J.A."/>
            <person name="Coyne R.S."/>
            <person name="Wu M."/>
            <person name="Wu D."/>
            <person name="Thiagarajan M."/>
            <person name="Wortman J.R."/>
            <person name="Badger J.H."/>
            <person name="Ren Q."/>
            <person name="Amedeo P."/>
            <person name="Jones K.M."/>
            <person name="Tallon L.J."/>
            <person name="Delcher A.L."/>
            <person name="Salzberg S.L."/>
            <person name="Silva J.C."/>
            <person name="Haas B.J."/>
            <person name="Majoros W.H."/>
            <person name="Farzad M."/>
            <person name="Carlton J.M."/>
            <person name="Smith R.K. Jr."/>
            <person name="Garg J."/>
            <person name="Pearlman R.E."/>
            <person name="Karrer K.M."/>
            <person name="Sun L."/>
            <person name="Manning G."/>
            <person name="Elde N.C."/>
            <person name="Turkewitz A.P."/>
            <person name="Asai D.J."/>
            <person name="Wilkes D.E."/>
            <person name="Wang Y."/>
            <person name="Cai H."/>
            <person name="Collins K."/>
            <person name="Stewart B.A."/>
            <person name="Lee S.R."/>
            <person name="Wilamowska K."/>
            <person name="Weinberg Z."/>
            <person name="Ruzzo W.L."/>
            <person name="Wloga D."/>
            <person name="Gaertig J."/>
            <person name="Frankel J."/>
            <person name="Tsao C.-C."/>
            <person name="Gorovsky M.A."/>
            <person name="Keeling P.J."/>
            <person name="Waller R.F."/>
            <person name="Patron N.J."/>
            <person name="Cherry J.M."/>
            <person name="Stover N.A."/>
            <person name="Krieger C.J."/>
            <person name="del Toro C."/>
            <person name="Ryder H.F."/>
            <person name="Williamson S.C."/>
            <person name="Barbeau R.A."/>
            <person name="Hamilton E.P."/>
            <person name="Orias E."/>
        </authorList>
    </citation>
    <scope>NUCLEOTIDE SEQUENCE [LARGE SCALE GENOMIC DNA]</scope>
    <source>
        <strain evidence="2">SB210</strain>
    </source>
</reference>
<dbReference type="HOGENOM" id="CLU_276290_0_0_1"/>
<dbReference type="SUPFAM" id="SSF50978">
    <property type="entry name" value="WD40 repeat-like"/>
    <property type="match status" value="1"/>
</dbReference>
<gene>
    <name evidence="1" type="ORF">TTHERM_00581750</name>
</gene>
<dbReference type="RefSeq" id="XP_001018916.2">
    <property type="nucleotide sequence ID" value="XM_001018916.2"/>
</dbReference>